<proteinExistence type="predicted"/>
<evidence type="ECO:0000313" key="2">
    <source>
        <dbReference type="Proteomes" id="UP001160130"/>
    </source>
</evidence>
<protein>
    <submittedName>
        <fullName evidence="1">Uncharacterized protein</fullName>
    </submittedName>
</protein>
<keyword evidence="2" id="KW-1185">Reference proteome</keyword>
<organism evidence="1 2">
    <name type="scientific">Mycolicibacterium frederiksbergense</name>
    <dbReference type="NCBI Taxonomy" id="117567"/>
    <lineage>
        <taxon>Bacteria</taxon>
        <taxon>Bacillati</taxon>
        <taxon>Actinomycetota</taxon>
        <taxon>Actinomycetes</taxon>
        <taxon>Mycobacteriales</taxon>
        <taxon>Mycobacteriaceae</taxon>
        <taxon>Mycolicibacterium</taxon>
    </lineage>
</organism>
<gene>
    <name evidence="1" type="ORF">M2272_005881</name>
</gene>
<sequence length="86" mass="9563">MNAYQRQLPLPDLMLRAFAELRTNPTISSYTFEDGTEHRRYPDILTAISKAIDHILDMLCSIIGLDFTAISDFLEAFPAAALGDSA</sequence>
<dbReference type="Proteomes" id="UP001160130">
    <property type="component" value="Unassembled WGS sequence"/>
</dbReference>
<dbReference type="RefSeq" id="WP_280835763.1">
    <property type="nucleotide sequence ID" value="NZ_JARXVE010000016.1"/>
</dbReference>
<dbReference type="EMBL" id="JARXVE010000016">
    <property type="protein sequence ID" value="MDH6199213.1"/>
    <property type="molecule type" value="Genomic_DNA"/>
</dbReference>
<name>A0ABT6L8C6_9MYCO</name>
<accession>A0ABT6L8C6</accession>
<reference evidence="1 2" key="1">
    <citation type="submission" date="2023-04" db="EMBL/GenBank/DDBJ databases">
        <title>Forest soil microbial communities from Buena Vista Peninsula, Colon Province, Panama.</title>
        <authorList>
            <person name="Bouskill N."/>
        </authorList>
    </citation>
    <scope>NUCLEOTIDE SEQUENCE [LARGE SCALE GENOMIC DNA]</scope>
    <source>
        <strain evidence="1 2">AC80</strain>
    </source>
</reference>
<comment type="caution">
    <text evidence="1">The sequence shown here is derived from an EMBL/GenBank/DDBJ whole genome shotgun (WGS) entry which is preliminary data.</text>
</comment>
<evidence type="ECO:0000313" key="1">
    <source>
        <dbReference type="EMBL" id="MDH6199213.1"/>
    </source>
</evidence>